<reference evidence="3" key="1">
    <citation type="submission" date="2020-04" db="EMBL/GenBank/DDBJ databases">
        <title>Deep metagenomics examines the oral microbiome during advanced dental caries in children, revealing novel taxa and co-occurrences with host molecules.</title>
        <authorList>
            <person name="Baker J.L."/>
            <person name="Morton J.T."/>
            <person name="Dinis M."/>
            <person name="Alvarez R."/>
            <person name="Tran N.C."/>
            <person name="Knight R."/>
            <person name="Edlund A."/>
        </authorList>
    </citation>
    <scope>NUCLEOTIDE SEQUENCE</scope>
    <source>
        <strain evidence="3">JCVI_38_bin.5</strain>
    </source>
</reference>
<comment type="caution">
    <text evidence="3">The sequence shown here is derived from an EMBL/GenBank/DDBJ whole genome shotgun (WGS) entry which is preliminary data.</text>
</comment>
<proteinExistence type="predicted"/>
<evidence type="ECO:0000256" key="1">
    <source>
        <dbReference type="SAM" id="Phobius"/>
    </source>
</evidence>
<feature type="domain" description="CAAX prenyl protease 2/Lysostaphin resistance protein A-like" evidence="2">
    <location>
        <begin position="99"/>
        <end position="197"/>
    </location>
</feature>
<gene>
    <name evidence="3" type="ORF">HXK26_01920</name>
</gene>
<keyword evidence="3" id="KW-0378">Hydrolase</keyword>
<evidence type="ECO:0000313" key="4">
    <source>
        <dbReference type="Proteomes" id="UP000698335"/>
    </source>
</evidence>
<keyword evidence="1" id="KW-0472">Membrane</keyword>
<evidence type="ECO:0000259" key="2">
    <source>
        <dbReference type="Pfam" id="PF02517"/>
    </source>
</evidence>
<feature type="transmembrane region" description="Helical" evidence="1">
    <location>
        <begin position="136"/>
        <end position="154"/>
    </location>
</feature>
<dbReference type="InterPro" id="IPR003675">
    <property type="entry name" value="Rce1/LyrA-like_dom"/>
</dbReference>
<dbReference type="RefSeq" id="WP_423977279.1">
    <property type="nucleotide sequence ID" value="NZ_CBDELS010000012.1"/>
</dbReference>
<keyword evidence="3" id="KW-0482">Metalloprotease</keyword>
<evidence type="ECO:0000313" key="3">
    <source>
        <dbReference type="EMBL" id="MBF4807442.1"/>
    </source>
</evidence>
<sequence length="201" mass="23319">MYHKQFKNGIAFAILIWSLDMLCLYLTGRFLDNDYVYWGLRIIPVTAVVLVAYVQNHDLKSLGFCPDHLKHDGIVMLCLLVIELLVGVYLYHMPWEYAVGGWLYFIFWVVLQEELVYRGFIQSHLFSSHISRKASYLIGAAMFSVSHIPFQMQIRPWTGLFVVQLCIAFLSHLLYCWIIEKRGNICIPLALHVAGDFLEVI</sequence>
<feature type="transmembrane region" description="Helical" evidence="1">
    <location>
        <begin position="12"/>
        <end position="30"/>
    </location>
</feature>
<dbReference type="EMBL" id="JABZGW010000048">
    <property type="protein sequence ID" value="MBF4807442.1"/>
    <property type="molecule type" value="Genomic_DNA"/>
</dbReference>
<keyword evidence="1" id="KW-1133">Transmembrane helix</keyword>
<organism evidence="3 4">
    <name type="scientific">Lancefieldella rimae</name>
    <dbReference type="NCBI Taxonomy" id="1383"/>
    <lineage>
        <taxon>Bacteria</taxon>
        <taxon>Bacillati</taxon>
        <taxon>Actinomycetota</taxon>
        <taxon>Coriobacteriia</taxon>
        <taxon>Coriobacteriales</taxon>
        <taxon>Atopobiaceae</taxon>
        <taxon>Lancefieldella</taxon>
    </lineage>
</organism>
<feature type="transmembrane region" description="Helical" evidence="1">
    <location>
        <begin position="97"/>
        <end position="116"/>
    </location>
</feature>
<feature type="transmembrane region" description="Helical" evidence="1">
    <location>
        <begin position="36"/>
        <end position="54"/>
    </location>
</feature>
<feature type="transmembrane region" description="Helical" evidence="1">
    <location>
        <begin position="74"/>
        <end position="91"/>
    </location>
</feature>
<dbReference type="AlphaFoldDB" id="A0A930YSR3"/>
<dbReference type="GO" id="GO:0004175">
    <property type="term" value="F:endopeptidase activity"/>
    <property type="evidence" value="ECO:0007669"/>
    <property type="project" value="UniProtKB-ARBA"/>
</dbReference>
<dbReference type="GO" id="GO:0080120">
    <property type="term" value="P:CAAX-box protein maturation"/>
    <property type="evidence" value="ECO:0007669"/>
    <property type="project" value="UniProtKB-ARBA"/>
</dbReference>
<keyword evidence="3" id="KW-0645">Protease</keyword>
<dbReference type="Pfam" id="PF02517">
    <property type="entry name" value="Rce1-like"/>
    <property type="match status" value="1"/>
</dbReference>
<name>A0A930YSR3_9ACTN</name>
<keyword evidence="1" id="KW-0812">Transmembrane</keyword>
<feature type="transmembrane region" description="Helical" evidence="1">
    <location>
        <begin position="160"/>
        <end position="179"/>
    </location>
</feature>
<dbReference type="GO" id="GO:0008237">
    <property type="term" value="F:metallopeptidase activity"/>
    <property type="evidence" value="ECO:0007669"/>
    <property type="project" value="UniProtKB-KW"/>
</dbReference>
<dbReference type="Proteomes" id="UP000698335">
    <property type="component" value="Unassembled WGS sequence"/>
</dbReference>
<accession>A0A930YSR3</accession>
<protein>
    <submittedName>
        <fullName evidence="3">CPBP family intramembrane metalloprotease</fullName>
    </submittedName>
</protein>